<dbReference type="AlphaFoldDB" id="A0A3B0SPX7"/>
<organism evidence="1">
    <name type="scientific">hydrothermal vent metagenome</name>
    <dbReference type="NCBI Taxonomy" id="652676"/>
    <lineage>
        <taxon>unclassified sequences</taxon>
        <taxon>metagenomes</taxon>
        <taxon>ecological metagenomes</taxon>
    </lineage>
</organism>
<gene>
    <name evidence="1" type="ORF">MNBD_ALPHA05-1384</name>
</gene>
<reference evidence="1" key="1">
    <citation type="submission" date="2018-06" db="EMBL/GenBank/DDBJ databases">
        <authorList>
            <person name="Zhirakovskaya E."/>
        </authorList>
    </citation>
    <scope>NUCLEOTIDE SEQUENCE</scope>
</reference>
<accession>A0A3B0SPX7</accession>
<name>A0A3B0SPX7_9ZZZZ</name>
<dbReference type="Gene3D" id="3.40.50.1820">
    <property type="entry name" value="alpha/beta hydrolase"/>
    <property type="match status" value="1"/>
</dbReference>
<evidence type="ECO:0008006" key="2">
    <source>
        <dbReference type="Google" id="ProtNLM"/>
    </source>
</evidence>
<dbReference type="SUPFAM" id="SSF53474">
    <property type="entry name" value="alpha/beta-Hydrolases"/>
    <property type="match status" value="1"/>
</dbReference>
<dbReference type="InterPro" id="IPR029058">
    <property type="entry name" value="AB_hydrolase_fold"/>
</dbReference>
<proteinExistence type="predicted"/>
<dbReference type="EMBL" id="UOEH01000382">
    <property type="protein sequence ID" value="VAW03047.1"/>
    <property type="molecule type" value="Genomic_DNA"/>
</dbReference>
<feature type="non-terminal residue" evidence="1">
    <location>
        <position position="1"/>
    </location>
</feature>
<sequence length="69" mass="7691">ALETPFHIIHGECDKIVPLRNIELFAEVAPATRVTRVKDAGQLVLFSHWQVVLKAIIEAANYANLKPLT</sequence>
<protein>
    <recommendedName>
        <fullName evidence="2">Alpha/beta hydrolase</fullName>
    </recommendedName>
</protein>
<evidence type="ECO:0000313" key="1">
    <source>
        <dbReference type="EMBL" id="VAW03047.1"/>
    </source>
</evidence>